<dbReference type="GeneID" id="85325274"/>
<comment type="caution">
    <text evidence="2">The sequence shown here is derived from an EMBL/GenBank/DDBJ whole genome shotgun (WGS) entry which is preliminary data.</text>
</comment>
<name>A0AA40AL15_9PEZI</name>
<protein>
    <submittedName>
        <fullName evidence="2">Uncharacterized protein</fullName>
    </submittedName>
</protein>
<dbReference type="AlphaFoldDB" id="A0AA40AL15"/>
<evidence type="ECO:0000313" key="3">
    <source>
        <dbReference type="Proteomes" id="UP001172101"/>
    </source>
</evidence>
<organism evidence="2 3">
    <name type="scientific">Lasiosphaeria miniovina</name>
    <dbReference type="NCBI Taxonomy" id="1954250"/>
    <lineage>
        <taxon>Eukaryota</taxon>
        <taxon>Fungi</taxon>
        <taxon>Dikarya</taxon>
        <taxon>Ascomycota</taxon>
        <taxon>Pezizomycotina</taxon>
        <taxon>Sordariomycetes</taxon>
        <taxon>Sordariomycetidae</taxon>
        <taxon>Sordariales</taxon>
        <taxon>Lasiosphaeriaceae</taxon>
        <taxon>Lasiosphaeria</taxon>
    </lineage>
</organism>
<dbReference type="Proteomes" id="UP001172101">
    <property type="component" value="Unassembled WGS sequence"/>
</dbReference>
<proteinExistence type="predicted"/>
<accession>A0AA40AL15</accession>
<reference evidence="2" key="1">
    <citation type="submission" date="2023-06" db="EMBL/GenBank/DDBJ databases">
        <title>Genome-scale phylogeny and comparative genomics of the fungal order Sordariales.</title>
        <authorList>
            <consortium name="Lawrence Berkeley National Laboratory"/>
            <person name="Hensen N."/>
            <person name="Bonometti L."/>
            <person name="Westerberg I."/>
            <person name="Brannstrom I.O."/>
            <person name="Guillou S."/>
            <person name="Cros-Aarteil S."/>
            <person name="Calhoun S."/>
            <person name="Haridas S."/>
            <person name="Kuo A."/>
            <person name="Mondo S."/>
            <person name="Pangilinan J."/>
            <person name="Riley R."/>
            <person name="LaButti K."/>
            <person name="Andreopoulos B."/>
            <person name="Lipzen A."/>
            <person name="Chen C."/>
            <person name="Yanf M."/>
            <person name="Daum C."/>
            <person name="Ng V."/>
            <person name="Clum A."/>
            <person name="Steindorff A."/>
            <person name="Ohm R."/>
            <person name="Martin F."/>
            <person name="Silar P."/>
            <person name="Natvig D."/>
            <person name="Lalanne C."/>
            <person name="Gautier V."/>
            <person name="Ament-velasquez S.L."/>
            <person name="Kruys A."/>
            <person name="Hutchinson M.I."/>
            <person name="Powell A.J."/>
            <person name="Barry K."/>
            <person name="Miller A.N."/>
            <person name="Grigoriev I.V."/>
            <person name="Debuchy R."/>
            <person name="Gladieux P."/>
            <person name="Thoren M.H."/>
            <person name="Johannesson H."/>
        </authorList>
    </citation>
    <scope>NUCLEOTIDE SEQUENCE</scope>
    <source>
        <strain evidence="2">SMH2392-1A</strain>
    </source>
</reference>
<feature type="transmembrane region" description="Helical" evidence="1">
    <location>
        <begin position="12"/>
        <end position="34"/>
    </location>
</feature>
<gene>
    <name evidence="2" type="ORF">B0T26DRAFT_710855</name>
</gene>
<keyword evidence="3" id="KW-1185">Reference proteome</keyword>
<keyword evidence="1" id="KW-1133">Transmembrane helix</keyword>
<dbReference type="RefSeq" id="XP_060296582.1">
    <property type="nucleotide sequence ID" value="XM_060442004.1"/>
</dbReference>
<sequence length="114" mass="12633">MPAYSCAQPTTFLCYFCSFLLPLLLLALRFVMVLPGLHCHLPPILALDQQLANHPAPIAPPMEKLCRPPGGQDPRAIQCTSCNTVHYLALARSFCLTPRELAYKTPGGNCRRIR</sequence>
<dbReference type="EMBL" id="JAUIRO010000004">
    <property type="protein sequence ID" value="KAK0717789.1"/>
    <property type="molecule type" value="Genomic_DNA"/>
</dbReference>
<keyword evidence="1" id="KW-0472">Membrane</keyword>
<evidence type="ECO:0000256" key="1">
    <source>
        <dbReference type="SAM" id="Phobius"/>
    </source>
</evidence>
<keyword evidence="1" id="KW-0812">Transmembrane</keyword>
<evidence type="ECO:0000313" key="2">
    <source>
        <dbReference type="EMBL" id="KAK0717789.1"/>
    </source>
</evidence>